<dbReference type="PANTHER" id="PTHR12277:SF81">
    <property type="entry name" value="PROTEIN ABHD13"/>
    <property type="match status" value="1"/>
</dbReference>
<reference evidence="3 4" key="1">
    <citation type="journal article" date="2019" name="Sci. Rep.">
        <title>Comparative genomics of chytrid fungi reveal insights into the obligate biotrophic and pathogenic lifestyle of Synchytrium endobioticum.</title>
        <authorList>
            <person name="van de Vossenberg B.T.L.H."/>
            <person name="Warris S."/>
            <person name="Nguyen H.D.T."/>
            <person name="van Gent-Pelzer M.P.E."/>
            <person name="Joly D.L."/>
            <person name="van de Geest H.C."/>
            <person name="Bonants P.J.M."/>
            <person name="Smith D.S."/>
            <person name="Levesque C.A."/>
            <person name="van der Lee T.A.J."/>
        </authorList>
    </citation>
    <scope>NUCLEOTIDE SEQUENCE [LARGE SCALE GENOMIC DNA]</scope>
    <source>
        <strain evidence="3 4">CBS 809.83</strain>
    </source>
</reference>
<name>A0A507DWZ7_9FUNG</name>
<feature type="domain" description="AB hydrolase-1" evidence="2">
    <location>
        <begin position="123"/>
        <end position="215"/>
    </location>
</feature>
<evidence type="ECO:0000313" key="4">
    <source>
        <dbReference type="Proteomes" id="UP000318582"/>
    </source>
</evidence>
<keyword evidence="1" id="KW-0472">Membrane</keyword>
<evidence type="ECO:0000313" key="3">
    <source>
        <dbReference type="EMBL" id="TPX55862.1"/>
    </source>
</evidence>
<gene>
    <name evidence="3" type="ORF">PhCBS80983_g04966</name>
</gene>
<feature type="transmembrane region" description="Helical" evidence="1">
    <location>
        <begin position="9"/>
        <end position="31"/>
    </location>
</feature>
<organism evidence="3 4">
    <name type="scientific">Powellomyces hirtus</name>
    <dbReference type="NCBI Taxonomy" id="109895"/>
    <lineage>
        <taxon>Eukaryota</taxon>
        <taxon>Fungi</taxon>
        <taxon>Fungi incertae sedis</taxon>
        <taxon>Chytridiomycota</taxon>
        <taxon>Chytridiomycota incertae sedis</taxon>
        <taxon>Chytridiomycetes</taxon>
        <taxon>Spizellomycetales</taxon>
        <taxon>Powellomycetaceae</taxon>
        <taxon>Powellomyces</taxon>
    </lineage>
</organism>
<dbReference type="PANTHER" id="PTHR12277">
    <property type="entry name" value="ALPHA/BETA HYDROLASE DOMAIN-CONTAINING PROTEIN"/>
    <property type="match status" value="1"/>
</dbReference>
<dbReference type="Gene3D" id="3.40.50.1820">
    <property type="entry name" value="alpha/beta hydrolase"/>
    <property type="match status" value="1"/>
</dbReference>
<dbReference type="AlphaFoldDB" id="A0A507DWZ7"/>
<keyword evidence="4" id="KW-1185">Reference proteome</keyword>
<sequence length="405" mass="45296">MRRANKGLALIRFAVYAVSSYAVFLSALVFFPEFQPHLIYINWLRVPWGVNWSNMDGGATEFGFLAGTVRTVKMTTPDNVTLGAWHILPSIKVPQSVRIAVQDEDEVSRDRRFTTELASATRVFLYFHGNAGNRATYHRTDFYKMLQKIGERSHVVAVDYRGFGDSDRHVPSERGVQIDAVTAFDWVTAQGVDASKIVLVGHSLGTGVATWLAHNLTVSRGIHGAGLLLLAAYASMPDAALGYPMMPLLWPFKHHPDIAEKAKSLVGEKWDSANNIKQTGNWPVLLLHGRGDYEILPWQSRALFRNAVSARYGRQTPELSKDLSEFDPTRGPDDVIVSVKPNANYQVRIYPRNEGWLYMSHPVKGDSGKVWYLDVLHAGHNSLGKFQIVDDVIQEWEASIGGVHR</sequence>
<dbReference type="InterPro" id="IPR000073">
    <property type="entry name" value="AB_hydrolase_1"/>
</dbReference>
<dbReference type="InterPro" id="IPR029058">
    <property type="entry name" value="AB_hydrolase_fold"/>
</dbReference>
<protein>
    <recommendedName>
        <fullName evidence="2">AB hydrolase-1 domain-containing protein</fullName>
    </recommendedName>
</protein>
<keyword evidence="1" id="KW-0812">Transmembrane</keyword>
<evidence type="ECO:0000259" key="2">
    <source>
        <dbReference type="Pfam" id="PF00561"/>
    </source>
</evidence>
<accession>A0A507DWZ7</accession>
<keyword evidence="1" id="KW-1133">Transmembrane helix</keyword>
<dbReference type="SUPFAM" id="SSF53474">
    <property type="entry name" value="alpha/beta-Hydrolases"/>
    <property type="match status" value="1"/>
</dbReference>
<comment type="caution">
    <text evidence="3">The sequence shown here is derived from an EMBL/GenBank/DDBJ whole genome shotgun (WGS) entry which is preliminary data.</text>
</comment>
<dbReference type="Pfam" id="PF00561">
    <property type="entry name" value="Abhydrolase_1"/>
    <property type="match status" value="1"/>
</dbReference>
<dbReference type="STRING" id="109895.A0A507DWZ7"/>
<evidence type="ECO:0000256" key="1">
    <source>
        <dbReference type="SAM" id="Phobius"/>
    </source>
</evidence>
<dbReference type="EMBL" id="QEAQ01000093">
    <property type="protein sequence ID" value="TPX55862.1"/>
    <property type="molecule type" value="Genomic_DNA"/>
</dbReference>
<proteinExistence type="predicted"/>
<dbReference type="Proteomes" id="UP000318582">
    <property type="component" value="Unassembled WGS sequence"/>
</dbReference>